<sequence>MPASLFSKLHSMVTSNVPSSGCSTKTLTQTVAAIPGKLFSTLRSIIPIPIPSYHTPQPRYEIKGPLCATIPGDHDVAVTIEQGIRIKSLMKGAEAMYDHNKEKIPFDVDSITKDFHRFEEWGFMVGLHEAANTTTDHEYNTSYRLSRRGKNLQRALETGEERYFIHHLQRLEDRVIRMVTELVSLESGVPFEKLKTHMEFSIREVSIAIDKVVTWRFGDDDDDKDDEDEEFFDVASVATELEEEVLVTEMDAFEQWVPV</sequence>
<dbReference type="GeneID" id="38114322"/>
<reference evidence="1 2" key="1">
    <citation type="journal article" date="2018" name="IMA Fungus">
        <title>IMA Genome-F 9: Draft genome sequence of Annulohypoxylon stygium, Aspergillus mulundensis, Berkeleyomyces basicola (syn. Thielaviopsis basicola), Ceratocystis smalleyi, two Cercospora beticola strains, Coleophoma cylindrospora, Fusarium fracticaudum, Phialophora cf. hyalina, and Morchella septimelata.</title>
        <authorList>
            <person name="Wingfield B.D."/>
            <person name="Bills G.F."/>
            <person name="Dong Y."/>
            <person name="Huang W."/>
            <person name="Nel W.J."/>
            <person name="Swalarsk-Parry B.S."/>
            <person name="Vaghefi N."/>
            <person name="Wilken P.M."/>
            <person name="An Z."/>
            <person name="de Beer Z.W."/>
            <person name="De Vos L."/>
            <person name="Chen L."/>
            <person name="Duong T.A."/>
            <person name="Gao Y."/>
            <person name="Hammerbacher A."/>
            <person name="Kikkert J.R."/>
            <person name="Li Y."/>
            <person name="Li H."/>
            <person name="Li K."/>
            <person name="Li Q."/>
            <person name="Liu X."/>
            <person name="Ma X."/>
            <person name="Naidoo K."/>
            <person name="Pethybridge S.J."/>
            <person name="Sun J."/>
            <person name="Steenkamp E.T."/>
            <person name="van der Nest M.A."/>
            <person name="van Wyk S."/>
            <person name="Wingfield M.J."/>
            <person name="Xiong C."/>
            <person name="Yue Q."/>
            <person name="Zhang X."/>
        </authorList>
    </citation>
    <scope>NUCLEOTIDE SEQUENCE [LARGE SCALE GENOMIC DNA]</scope>
    <source>
        <strain evidence="1 2">DSM 5745</strain>
    </source>
</reference>
<dbReference type="Proteomes" id="UP000256690">
    <property type="component" value="Unassembled WGS sequence"/>
</dbReference>
<name>A0A3D8SBD4_9EURO</name>
<evidence type="ECO:0000313" key="1">
    <source>
        <dbReference type="EMBL" id="RDW83626.1"/>
    </source>
</evidence>
<proteinExistence type="predicted"/>
<gene>
    <name evidence="1" type="ORF">DSM5745_03952</name>
</gene>
<dbReference type="AlphaFoldDB" id="A0A3D8SBD4"/>
<dbReference type="RefSeq" id="XP_026604964.1">
    <property type="nucleotide sequence ID" value="XM_026745968.1"/>
</dbReference>
<organism evidence="1 2">
    <name type="scientific">Aspergillus mulundensis</name>
    <dbReference type="NCBI Taxonomy" id="1810919"/>
    <lineage>
        <taxon>Eukaryota</taxon>
        <taxon>Fungi</taxon>
        <taxon>Dikarya</taxon>
        <taxon>Ascomycota</taxon>
        <taxon>Pezizomycotina</taxon>
        <taxon>Eurotiomycetes</taxon>
        <taxon>Eurotiomycetidae</taxon>
        <taxon>Eurotiales</taxon>
        <taxon>Aspergillaceae</taxon>
        <taxon>Aspergillus</taxon>
        <taxon>Aspergillus subgen. Nidulantes</taxon>
    </lineage>
</organism>
<protein>
    <submittedName>
        <fullName evidence="1">Uncharacterized protein</fullName>
    </submittedName>
</protein>
<accession>A0A3D8SBD4</accession>
<keyword evidence="2" id="KW-1185">Reference proteome</keyword>
<comment type="caution">
    <text evidence="1">The sequence shown here is derived from an EMBL/GenBank/DDBJ whole genome shotgun (WGS) entry which is preliminary data.</text>
</comment>
<dbReference type="EMBL" id="PVWQ01000004">
    <property type="protein sequence ID" value="RDW83626.1"/>
    <property type="molecule type" value="Genomic_DNA"/>
</dbReference>
<evidence type="ECO:0000313" key="2">
    <source>
        <dbReference type="Proteomes" id="UP000256690"/>
    </source>
</evidence>